<feature type="compositionally biased region" description="Basic and acidic residues" evidence="3">
    <location>
        <begin position="313"/>
        <end position="324"/>
    </location>
</feature>
<dbReference type="Pfam" id="PF00098">
    <property type="entry name" value="zf-CCHC"/>
    <property type="match status" value="1"/>
</dbReference>
<evidence type="ECO:0000256" key="1">
    <source>
        <dbReference type="PROSITE-ProRule" id="PRU00047"/>
    </source>
</evidence>
<proteinExistence type="predicted"/>
<reference evidence="5" key="1">
    <citation type="journal article" date="2017" name="Nature">
        <title>The sunflower genome provides insights into oil metabolism, flowering and Asterid evolution.</title>
        <authorList>
            <person name="Badouin H."/>
            <person name="Gouzy J."/>
            <person name="Grassa C.J."/>
            <person name="Murat F."/>
            <person name="Staton S.E."/>
            <person name="Cottret L."/>
            <person name="Lelandais-Briere C."/>
            <person name="Owens G.L."/>
            <person name="Carrere S."/>
            <person name="Mayjonade B."/>
            <person name="Legrand L."/>
            <person name="Gill N."/>
            <person name="Kane N.C."/>
            <person name="Bowers J.E."/>
            <person name="Hubner S."/>
            <person name="Bellec A."/>
            <person name="Berard A."/>
            <person name="Berges H."/>
            <person name="Blanchet N."/>
            <person name="Boniface M.C."/>
            <person name="Brunel D."/>
            <person name="Catrice O."/>
            <person name="Chaidir N."/>
            <person name="Claudel C."/>
            <person name="Donnadieu C."/>
            <person name="Faraut T."/>
            <person name="Fievet G."/>
            <person name="Helmstetter N."/>
            <person name="King M."/>
            <person name="Knapp S.J."/>
            <person name="Lai Z."/>
            <person name="Le Paslier M.C."/>
            <person name="Lippi Y."/>
            <person name="Lorenzon L."/>
            <person name="Mandel J.R."/>
            <person name="Marage G."/>
            <person name="Marchand G."/>
            <person name="Marquand E."/>
            <person name="Bret-Mestries E."/>
            <person name="Morien E."/>
            <person name="Nambeesan S."/>
            <person name="Nguyen T."/>
            <person name="Pegot-Espagnet P."/>
            <person name="Pouilly N."/>
            <person name="Raftis F."/>
            <person name="Sallet E."/>
            <person name="Schiex T."/>
            <person name="Thomas J."/>
            <person name="Vandecasteele C."/>
            <person name="Vares D."/>
            <person name="Vear F."/>
            <person name="Vautrin S."/>
            <person name="Crespi M."/>
            <person name="Mangin B."/>
            <person name="Burke J.M."/>
            <person name="Salse J."/>
            <person name="Munos S."/>
            <person name="Vincourt P."/>
            <person name="Rieseberg L.H."/>
            <person name="Langlade N.B."/>
        </authorList>
    </citation>
    <scope>NUCLEOTIDE SEQUENCE</scope>
    <source>
        <tissue evidence="5">Leaves</tissue>
    </source>
</reference>
<evidence type="ECO:0000313" key="6">
    <source>
        <dbReference type="Proteomes" id="UP000215914"/>
    </source>
</evidence>
<dbReference type="Gene3D" id="4.10.60.10">
    <property type="entry name" value="Zinc finger, CCHC-type"/>
    <property type="match status" value="1"/>
</dbReference>
<dbReference type="Gramene" id="mRNA:HanXRQr2_Chr16g0741341">
    <property type="protein sequence ID" value="CDS:HanXRQr2_Chr16g0741341.1"/>
    <property type="gene ID" value="HanXRQr2_Chr16g0741341"/>
</dbReference>
<dbReference type="AlphaFoldDB" id="A0A9K3GY64"/>
<dbReference type="GO" id="GO:0003676">
    <property type="term" value="F:nucleic acid binding"/>
    <property type="evidence" value="ECO:0007669"/>
    <property type="project" value="InterPro"/>
</dbReference>
<feature type="compositionally biased region" description="Acidic residues" evidence="3">
    <location>
        <begin position="300"/>
        <end position="311"/>
    </location>
</feature>
<dbReference type="Proteomes" id="UP000215914">
    <property type="component" value="Unassembled WGS sequence"/>
</dbReference>
<evidence type="ECO:0000259" key="4">
    <source>
        <dbReference type="PROSITE" id="PS50158"/>
    </source>
</evidence>
<feature type="region of interest" description="Disordered" evidence="3">
    <location>
        <begin position="291"/>
        <end position="354"/>
    </location>
</feature>
<reference evidence="5" key="2">
    <citation type="submission" date="2020-06" db="EMBL/GenBank/DDBJ databases">
        <title>Helianthus annuus Genome sequencing and assembly Release 2.</title>
        <authorList>
            <person name="Gouzy J."/>
            <person name="Langlade N."/>
            <person name="Munos S."/>
        </authorList>
    </citation>
    <scope>NUCLEOTIDE SEQUENCE</scope>
    <source>
        <tissue evidence="5">Leaves</tissue>
    </source>
</reference>
<evidence type="ECO:0000313" key="5">
    <source>
        <dbReference type="EMBL" id="KAF5759446.1"/>
    </source>
</evidence>
<evidence type="ECO:0000256" key="3">
    <source>
        <dbReference type="SAM" id="MobiDB-lite"/>
    </source>
</evidence>
<dbReference type="SMART" id="SM00343">
    <property type="entry name" value="ZnF_C2HC"/>
    <property type="match status" value="1"/>
</dbReference>
<protein>
    <submittedName>
        <fullName evidence="5">Transcription factor interactor and regulator CCHC(Zn) family</fullName>
    </submittedName>
</protein>
<name>A0A9K3GY64_HELAN</name>
<keyword evidence="2" id="KW-0175">Coiled coil</keyword>
<dbReference type="PROSITE" id="PS50158">
    <property type="entry name" value="ZF_CCHC"/>
    <property type="match status" value="1"/>
</dbReference>
<keyword evidence="6" id="KW-1185">Reference proteome</keyword>
<feature type="coiled-coil region" evidence="2">
    <location>
        <begin position="405"/>
        <end position="439"/>
    </location>
</feature>
<feature type="domain" description="CCHC-type" evidence="4">
    <location>
        <begin position="81"/>
        <end position="96"/>
    </location>
</feature>
<accession>A0A9K3GY64</accession>
<dbReference type="SUPFAM" id="SSF57756">
    <property type="entry name" value="Retrovirus zinc finger-like domains"/>
    <property type="match status" value="1"/>
</dbReference>
<dbReference type="GO" id="GO:0008270">
    <property type="term" value="F:zinc ion binding"/>
    <property type="evidence" value="ECO:0007669"/>
    <property type="project" value="UniProtKB-KW"/>
</dbReference>
<organism evidence="5 6">
    <name type="scientific">Helianthus annuus</name>
    <name type="common">Common sunflower</name>
    <dbReference type="NCBI Taxonomy" id="4232"/>
    <lineage>
        <taxon>Eukaryota</taxon>
        <taxon>Viridiplantae</taxon>
        <taxon>Streptophyta</taxon>
        <taxon>Embryophyta</taxon>
        <taxon>Tracheophyta</taxon>
        <taxon>Spermatophyta</taxon>
        <taxon>Magnoliopsida</taxon>
        <taxon>eudicotyledons</taxon>
        <taxon>Gunneridae</taxon>
        <taxon>Pentapetalae</taxon>
        <taxon>asterids</taxon>
        <taxon>campanulids</taxon>
        <taxon>Asterales</taxon>
        <taxon>Asteraceae</taxon>
        <taxon>Asteroideae</taxon>
        <taxon>Heliantheae alliance</taxon>
        <taxon>Heliantheae</taxon>
        <taxon>Helianthus</taxon>
    </lineage>
</organism>
<evidence type="ECO:0000256" key="2">
    <source>
        <dbReference type="SAM" id="Coils"/>
    </source>
</evidence>
<gene>
    <name evidence="5" type="ORF">HanXRQr2_Chr16g0741341</name>
</gene>
<dbReference type="InterPro" id="IPR036875">
    <property type="entry name" value="Znf_CCHC_sf"/>
</dbReference>
<sequence length="628" mass="73333">MVFLASVLESYESLVVGKIGNTNLTKEDYDQIDLEEMELIDIRWCMASAVRRAQRFMEITGRKSIGGPSTKLGFDKSKVTCYKCKQKGHFKIECRNAYADDSENPFKEDYYKKAVYHQNKSEPPRLKQPKEKSRALAVIHDDEGYDWSQVLPEEDAVGYAFVANVDHDRWWRNDYARWEIEKFREPFKEAQRAKRWNDELECYMDPRGNPVVDPSKVDFEAVTKLLPSQATFNTRRLSDKEYLPDLVNKIKEVCEASLPKVVEMKKRKEEELKKMVEEVKITAKLAAEEEQKIEEKQKENEEENKEEDQIEEPVLKETEVKIENLKSASDDGAGDEKKEELKQTETAENTDVPITKVNSDSKILKPTEQCKKCMETCRACIEKDDIIKTKDIETNKLENVFKMKCKEMIETEEILKLKVEKLTQKCQGLEKDNDVYRQLCTTKCVGCVEKENKFQDFQKEYDALKWSSQRVQEAYDTLKSQVKCFDQRLSETLVTKEMYERKFKEKQLELNKCVDEIANLKQVLAEKEKVVTKLQSYHNSSYILERIFNITPDDKDTDKNRKGIGSEFHQVPPPLRNNYTFYDEEKVAKGLNIVDQLPESIDVTYTKSDEADDLHQIDAKLRPLNDHT</sequence>
<keyword evidence="1" id="KW-0862">Zinc</keyword>
<feature type="compositionally biased region" description="Basic and acidic residues" evidence="3">
    <location>
        <begin position="334"/>
        <end position="345"/>
    </location>
</feature>
<keyword evidence="1" id="KW-0863">Zinc-finger</keyword>
<keyword evidence="1" id="KW-0479">Metal-binding</keyword>
<comment type="caution">
    <text evidence="5">The sequence shown here is derived from an EMBL/GenBank/DDBJ whole genome shotgun (WGS) entry which is preliminary data.</text>
</comment>
<feature type="coiled-coil region" evidence="2">
    <location>
        <begin position="496"/>
        <end position="530"/>
    </location>
</feature>
<dbReference type="InterPro" id="IPR001878">
    <property type="entry name" value="Znf_CCHC"/>
</dbReference>
<dbReference type="EMBL" id="MNCJ02000331">
    <property type="protein sequence ID" value="KAF5759446.1"/>
    <property type="molecule type" value="Genomic_DNA"/>
</dbReference>